<reference evidence="2 3" key="1">
    <citation type="submission" date="2018-01" db="EMBL/GenBank/DDBJ databases">
        <title>Genome characterization of the sugarcane-associated fungus Trichoderma ghanense CCMA-1212 and their application in lignocelulose bioconversion.</title>
        <authorList>
            <person name="Steindorff A.S."/>
            <person name="Mendes T.D."/>
            <person name="Vilela E.S.D."/>
            <person name="Rodrigues D.S."/>
            <person name="Formighieri E.F."/>
            <person name="Melo I.S."/>
            <person name="Favaro L.C.L."/>
        </authorList>
    </citation>
    <scope>NUCLEOTIDE SEQUENCE [LARGE SCALE GENOMIC DNA]</scope>
    <source>
        <strain evidence="2 3">CCMA-1212</strain>
    </source>
</reference>
<feature type="compositionally biased region" description="Polar residues" evidence="1">
    <location>
        <begin position="258"/>
        <end position="275"/>
    </location>
</feature>
<accession>A0ABY2GW78</accession>
<keyword evidence="3" id="KW-1185">Reference proteome</keyword>
<feature type="compositionally biased region" description="Basic residues" evidence="1">
    <location>
        <begin position="481"/>
        <end position="494"/>
    </location>
</feature>
<comment type="caution">
    <text evidence="2">The sequence shown here is derived from an EMBL/GenBank/DDBJ whole genome shotgun (WGS) entry which is preliminary data.</text>
</comment>
<feature type="compositionally biased region" description="Basic and acidic residues" evidence="1">
    <location>
        <begin position="450"/>
        <end position="459"/>
    </location>
</feature>
<gene>
    <name evidence="2" type="ORF">CCMA1212_007837</name>
</gene>
<feature type="compositionally biased region" description="Low complexity" evidence="1">
    <location>
        <begin position="276"/>
        <end position="304"/>
    </location>
</feature>
<dbReference type="RefSeq" id="XP_073556403.1">
    <property type="nucleotide sequence ID" value="XM_073704998.1"/>
</dbReference>
<sequence length="588" mass="64368">MRFEDWDVLLFPRDCKVPVKEFKVACHVIHDAEITSPRGSFGLPTVCCFIPSLPAGTPFQVSIHSWSSPTVSQFTRCYSKYGDDANFEARVFIDGQLVADYALDCIFCMLTSFSFSSARLDREKDWPHIIIHSFGRGNHAGGVSKNGDLEPLKFPGFRQELLRQNHWHPADNFGRIKVVISEGFPRDSLSLPMERVKNVVAFSFQHAPLEILENSCIAWPNPSMWRRIPAPATRAVQAYPSDDTDSHAHSPRRKYTRVNANPPLSSTENLHSTVNSRSVRPSQSTSSYQSGNTRAASGSTSTGTLETINDSNVYFEWLNGMGTGMTDSFQLVEHDLFAPGQHGSRLPSGGVPPFMPLGNGMGPYLDQSLGLQSFRNEVGREQFECLRSTAQVSDVEAVYCQETQDVFLPRLSQGNMFTMDTPTSLAHSLLNQPMPASLLGNSAHIANPEARPHQADDLHQAPPDPSPSNASAPSISLKIHGGARKTARRPHKAHSISAQAGSTSSGYISSLPDANQHLPSVEDYVTALEARLVEDAAPPPTDKGTKRSHDSASGPGSAVMSDEDQRRRPSPRAHITALLAQSPTFNSQ</sequence>
<dbReference type="GeneID" id="300579448"/>
<feature type="compositionally biased region" description="Polar residues" evidence="1">
    <location>
        <begin position="579"/>
        <end position="588"/>
    </location>
</feature>
<evidence type="ECO:0000256" key="1">
    <source>
        <dbReference type="SAM" id="MobiDB-lite"/>
    </source>
</evidence>
<feature type="compositionally biased region" description="Polar residues" evidence="1">
    <location>
        <begin position="496"/>
        <end position="508"/>
    </location>
</feature>
<name>A0ABY2GW78_9HYPO</name>
<dbReference type="EMBL" id="PPTA01000011">
    <property type="protein sequence ID" value="TFB00202.1"/>
    <property type="molecule type" value="Genomic_DNA"/>
</dbReference>
<protein>
    <submittedName>
        <fullName evidence="2">Uncharacterized protein</fullName>
    </submittedName>
</protein>
<dbReference type="Proteomes" id="UP001642720">
    <property type="component" value="Unassembled WGS sequence"/>
</dbReference>
<proteinExistence type="predicted"/>
<feature type="compositionally biased region" description="Low complexity" evidence="1">
    <location>
        <begin position="467"/>
        <end position="476"/>
    </location>
</feature>
<feature type="region of interest" description="Disordered" evidence="1">
    <location>
        <begin position="236"/>
        <end position="305"/>
    </location>
</feature>
<organism evidence="2 3">
    <name type="scientific">Trichoderma ghanense</name>
    <dbReference type="NCBI Taxonomy" id="65468"/>
    <lineage>
        <taxon>Eukaryota</taxon>
        <taxon>Fungi</taxon>
        <taxon>Dikarya</taxon>
        <taxon>Ascomycota</taxon>
        <taxon>Pezizomycotina</taxon>
        <taxon>Sordariomycetes</taxon>
        <taxon>Hypocreomycetidae</taxon>
        <taxon>Hypocreales</taxon>
        <taxon>Hypocreaceae</taxon>
        <taxon>Trichoderma</taxon>
    </lineage>
</organism>
<evidence type="ECO:0000313" key="2">
    <source>
        <dbReference type="EMBL" id="TFB00202.1"/>
    </source>
</evidence>
<evidence type="ECO:0000313" key="3">
    <source>
        <dbReference type="Proteomes" id="UP001642720"/>
    </source>
</evidence>
<feature type="region of interest" description="Disordered" evidence="1">
    <location>
        <begin position="450"/>
        <end position="514"/>
    </location>
</feature>
<feature type="region of interest" description="Disordered" evidence="1">
    <location>
        <begin position="536"/>
        <end position="588"/>
    </location>
</feature>